<evidence type="ECO:0000313" key="5">
    <source>
        <dbReference type="Proteomes" id="UP000001876"/>
    </source>
</evidence>
<dbReference type="OrthoDB" id="191139at2759"/>
<dbReference type="Proteomes" id="UP000001876">
    <property type="component" value="Unassembled WGS sequence"/>
</dbReference>
<organism evidence="5">
    <name type="scientific">Micromonas pusilla (strain CCMP1545)</name>
    <name type="common">Picoplanktonic green alga</name>
    <dbReference type="NCBI Taxonomy" id="564608"/>
    <lineage>
        <taxon>Eukaryota</taxon>
        <taxon>Viridiplantae</taxon>
        <taxon>Chlorophyta</taxon>
        <taxon>Mamiellophyceae</taxon>
        <taxon>Mamiellales</taxon>
        <taxon>Mamiellaceae</taxon>
        <taxon>Micromonas</taxon>
    </lineage>
</organism>
<dbReference type="Gene3D" id="3.40.50.720">
    <property type="entry name" value="NAD(P)-binding Rossmann-like Domain"/>
    <property type="match status" value="1"/>
</dbReference>
<dbReference type="RefSeq" id="XP_003060306.1">
    <property type="nucleotide sequence ID" value="XM_003060260.1"/>
</dbReference>
<dbReference type="KEGG" id="mpp:MICPUCDRAFT_59968"/>
<dbReference type="PANTHER" id="PTHR24320:SF152">
    <property type="entry name" value="SHORT-CHAIN DEHYDROGENASE_REDUCTASE FAMILY PROTEIN"/>
    <property type="match status" value="1"/>
</dbReference>
<keyword evidence="2" id="KW-0560">Oxidoreductase</keyword>
<comment type="similarity">
    <text evidence="1">Belongs to the short-chain dehydrogenases/reductases (SDR) family.</text>
</comment>
<dbReference type="eggNOG" id="KOG1208">
    <property type="taxonomic scope" value="Eukaryota"/>
</dbReference>
<evidence type="ECO:0000256" key="1">
    <source>
        <dbReference type="ARBA" id="ARBA00006484"/>
    </source>
</evidence>
<dbReference type="AlphaFoldDB" id="C1MYN7"/>
<dbReference type="GeneID" id="9686038"/>
<feature type="compositionally biased region" description="Basic and acidic residues" evidence="3">
    <location>
        <begin position="108"/>
        <end position="123"/>
    </location>
</feature>
<dbReference type="InterPro" id="IPR002347">
    <property type="entry name" value="SDR_fam"/>
</dbReference>
<reference evidence="4 5" key="1">
    <citation type="journal article" date="2009" name="Science">
        <title>Green evolution and dynamic adaptations revealed by genomes of the marine picoeukaryotes Micromonas.</title>
        <authorList>
            <person name="Worden A.Z."/>
            <person name="Lee J.H."/>
            <person name="Mock T."/>
            <person name="Rouze P."/>
            <person name="Simmons M.P."/>
            <person name="Aerts A.L."/>
            <person name="Allen A.E."/>
            <person name="Cuvelier M.L."/>
            <person name="Derelle E."/>
            <person name="Everett M.V."/>
            <person name="Foulon E."/>
            <person name="Grimwood J."/>
            <person name="Gundlach H."/>
            <person name="Henrissat B."/>
            <person name="Napoli C."/>
            <person name="McDonald S.M."/>
            <person name="Parker M.S."/>
            <person name="Rombauts S."/>
            <person name="Salamov A."/>
            <person name="Von Dassow P."/>
            <person name="Badger J.H."/>
            <person name="Coutinho P.M."/>
            <person name="Demir E."/>
            <person name="Dubchak I."/>
            <person name="Gentemann C."/>
            <person name="Eikrem W."/>
            <person name="Gready J.E."/>
            <person name="John U."/>
            <person name="Lanier W."/>
            <person name="Lindquist E.A."/>
            <person name="Lucas S."/>
            <person name="Mayer K.F."/>
            <person name="Moreau H."/>
            <person name="Not F."/>
            <person name="Otillar R."/>
            <person name="Panaud O."/>
            <person name="Pangilinan J."/>
            <person name="Paulsen I."/>
            <person name="Piegu B."/>
            <person name="Poliakov A."/>
            <person name="Robbens S."/>
            <person name="Schmutz J."/>
            <person name="Toulza E."/>
            <person name="Wyss T."/>
            <person name="Zelensky A."/>
            <person name="Zhou K."/>
            <person name="Armbrust E.V."/>
            <person name="Bhattacharya D."/>
            <person name="Goodenough U.W."/>
            <person name="Van de Peer Y."/>
            <person name="Grigoriev I.V."/>
        </authorList>
    </citation>
    <scope>NUCLEOTIDE SEQUENCE [LARGE SCALE GENOMIC DNA]</scope>
    <source>
        <strain evidence="4 5">CCMP1545</strain>
    </source>
</reference>
<protein>
    <submittedName>
        <fullName evidence="4">Predicted protein</fullName>
    </submittedName>
</protein>
<dbReference type="SUPFAM" id="SSF51735">
    <property type="entry name" value="NAD(P)-binding Rossmann-fold domains"/>
    <property type="match status" value="1"/>
</dbReference>
<evidence type="ECO:0000256" key="3">
    <source>
        <dbReference type="SAM" id="MobiDB-lite"/>
    </source>
</evidence>
<dbReference type="InterPro" id="IPR036291">
    <property type="entry name" value="NAD(P)-bd_dom_sf"/>
</dbReference>
<dbReference type="GO" id="GO:0016491">
    <property type="term" value="F:oxidoreductase activity"/>
    <property type="evidence" value="ECO:0007669"/>
    <property type="project" value="UniProtKB-KW"/>
</dbReference>
<sequence length="465" mass="48326">MASAIASPACIGARSDRARRSRRARASRAVVTARASRAVDRSVRGLDPIEEDAARGKVIVVTGANSGIGKEACKQLYAAGATVLVAARSREKATAACEEIARDARGDASRVDGDAVRDRRAPEEAPPLATRPRFGRAVPVVVDLGDVRSIARASAEILNSHPVVDVIVCNAGVAPDRAGNAVSKTGKPTRRTKDGFEETIGVNHLGHFALVRELRGALREGSRVVVTSGCVHDKSSPDGKNGAPPTLGDLTGLRRHAPGERAFSMVDGGDFDGNKAYKDSKLCGVLFARALSKRLEPIGATACAFSPGFVPTSSLFRFQTSFVQTLLKTAFNYPPLATSLRTAGAFTAHMALSDAVAAAGPGAYFCGPPSFSKPEDAHPWLGGFARGLIAPEFGVKAPSEEARDDALAEALWEVSEALIDDALARREAAAAAVDGPGPGAAAGDGGWRNNIHAKVGGGARVPTSR</sequence>
<dbReference type="STRING" id="564608.C1MYN7"/>
<feature type="compositionally biased region" description="Gly residues" evidence="3">
    <location>
        <begin position="436"/>
        <end position="446"/>
    </location>
</feature>
<feature type="region of interest" description="Disordered" evidence="3">
    <location>
        <begin position="433"/>
        <end position="465"/>
    </location>
</feature>
<accession>C1MYN7</accession>
<evidence type="ECO:0000313" key="4">
    <source>
        <dbReference type="EMBL" id="EEH55075.1"/>
    </source>
</evidence>
<gene>
    <name evidence="4" type="ORF">MICPUCDRAFT_59968</name>
</gene>
<proteinExistence type="inferred from homology"/>
<name>C1MYN7_MICPC</name>
<keyword evidence="5" id="KW-1185">Reference proteome</keyword>
<dbReference type="Pfam" id="PF13561">
    <property type="entry name" value="adh_short_C2"/>
    <property type="match status" value="1"/>
</dbReference>
<evidence type="ECO:0000256" key="2">
    <source>
        <dbReference type="ARBA" id="ARBA00023002"/>
    </source>
</evidence>
<feature type="region of interest" description="Disordered" evidence="3">
    <location>
        <begin position="108"/>
        <end position="130"/>
    </location>
</feature>
<dbReference type="EMBL" id="GG663742">
    <property type="protein sequence ID" value="EEH55075.1"/>
    <property type="molecule type" value="Genomic_DNA"/>
</dbReference>
<dbReference type="PANTHER" id="PTHR24320">
    <property type="entry name" value="RETINOL DEHYDROGENASE"/>
    <property type="match status" value="1"/>
</dbReference>
<dbReference type="Pfam" id="PF00106">
    <property type="entry name" value="adh_short"/>
    <property type="match status" value="1"/>
</dbReference>